<dbReference type="Proteomes" id="UP000013201">
    <property type="component" value="Unassembled WGS sequence"/>
</dbReference>
<proteinExistence type="predicted"/>
<dbReference type="EMBL" id="CAVK010000195">
    <property type="protein sequence ID" value="CCW19351.1"/>
    <property type="molecule type" value="Genomic_DNA"/>
</dbReference>
<organism evidence="1 2">
    <name type="scientific">Sphingobium indicum BiD32</name>
    <dbReference type="NCBI Taxonomy" id="1301087"/>
    <lineage>
        <taxon>Bacteria</taxon>
        <taxon>Pseudomonadati</taxon>
        <taxon>Pseudomonadota</taxon>
        <taxon>Alphaproteobacteria</taxon>
        <taxon>Sphingomonadales</taxon>
        <taxon>Sphingomonadaceae</taxon>
        <taxon>Sphingobium</taxon>
    </lineage>
</organism>
<gene>
    <name evidence="1" type="ORF">EBBID32_37170</name>
</gene>
<name>N1MQX9_9SPHN</name>
<reference evidence="1 2" key="1">
    <citation type="submission" date="2013-03" db="EMBL/GenBank/DDBJ databases">
        <authorList>
            <person name="Le V."/>
        </authorList>
    </citation>
    <scope>NUCLEOTIDE SEQUENCE [LARGE SCALE GENOMIC DNA]</scope>
    <source>
        <strain evidence="1 2">BiD32</strain>
    </source>
</reference>
<evidence type="ECO:0000313" key="2">
    <source>
        <dbReference type="Proteomes" id="UP000013201"/>
    </source>
</evidence>
<keyword evidence="2" id="KW-1185">Reference proteome</keyword>
<protein>
    <submittedName>
        <fullName evidence="1">Uncharacterized protein</fullName>
    </submittedName>
</protein>
<reference evidence="2" key="2">
    <citation type="submission" date="2013-04" db="EMBL/GenBank/DDBJ databases">
        <title>Bisphenol A degrading Sphingobium sp. strain BiD32.</title>
        <authorList>
            <person name="Nielsen J.L."/>
            <person name="Zhou N.A."/>
            <person name="Kjeldal H."/>
        </authorList>
    </citation>
    <scope>NUCLEOTIDE SEQUENCE [LARGE SCALE GENOMIC DNA]</scope>
    <source>
        <strain evidence="2">BiD32</strain>
    </source>
</reference>
<comment type="caution">
    <text evidence="1">The sequence shown here is derived from an EMBL/GenBank/DDBJ whole genome shotgun (WGS) entry which is preliminary data.</text>
</comment>
<dbReference type="AlphaFoldDB" id="N1MQX9"/>
<sequence length="37" mass="4077">MKWMSDDILKIAHSAAKTDIIGAENLCFGRTIELVQG</sequence>
<accession>N1MQX9</accession>
<evidence type="ECO:0000313" key="1">
    <source>
        <dbReference type="EMBL" id="CCW19351.1"/>
    </source>
</evidence>